<protein>
    <submittedName>
        <fullName evidence="1">Uncharacterized protein</fullName>
    </submittedName>
</protein>
<evidence type="ECO:0000313" key="1">
    <source>
        <dbReference type="EMBL" id="OIN89715.1"/>
    </source>
</evidence>
<name>A0A1J4RQQ3_9BACT</name>
<organism evidence="1 2">
    <name type="scientific">Candidatus Beckwithbacteria bacterium CG1_02_47_37</name>
    <dbReference type="NCBI Taxonomy" id="1805034"/>
    <lineage>
        <taxon>Bacteria</taxon>
        <taxon>Candidatus Beckwithiibacteriota</taxon>
    </lineage>
</organism>
<dbReference type="EMBL" id="MNUI01000018">
    <property type="protein sequence ID" value="OIN89715.1"/>
    <property type="molecule type" value="Genomic_DNA"/>
</dbReference>
<gene>
    <name evidence="1" type="ORF">AUJ59_00845</name>
</gene>
<comment type="caution">
    <text evidence="1">The sequence shown here is derived from an EMBL/GenBank/DDBJ whole genome shotgun (WGS) entry which is preliminary data.</text>
</comment>
<sequence length="83" mass="9656">MIKDDFKIDFKNKKISYNPKGSGEAYTVNALYSYLQNLFARAQNMKYQIPIMATSKTECFLINGWTIDENARKYLKEGFLVSK</sequence>
<dbReference type="Proteomes" id="UP000183144">
    <property type="component" value="Unassembled WGS sequence"/>
</dbReference>
<reference evidence="1 2" key="1">
    <citation type="journal article" date="2016" name="Environ. Microbiol.">
        <title>Genomic resolution of a cold subsurface aquifer community provides metabolic insights for novel microbes adapted to high CO concentrations.</title>
        <authorList>
            <person name="Probst A.J."/>
            <person name="Castelle C.J."/>
            <person name="Singh A."/>
            <person name="Brown C.T."/>
            <person name="Anantharaman K."/>
            <person name="Sharon I."/>
            <person name="Hug L.A."/>
            <person name="Burstein D."/>
            <person name="Emerson J.B."/>
            <person name="Thomas B.C."/>
            <person name="Banfield J.F."/>
        </authorList>
    </citation>
    <scope>NUCLEOTIDE SEQUENCE [LARGE SCALE GENOMIC DNA]</scope>
    <source>
        <strain evidence="1">CG1_02_47_37</strain>
    </source>
</reference>
<evidence type="ECO:0000313" key="2">
    <source>
        <dbReference type="Proteomes" id="UP000183144"/>
    </source>
</evidence>
<accession>A0A1J4RQQ3</accession>
<proteinExistence type="predicted"/>
<dbReference type="STRING" id="1805034.AUJ59_00845"/>
<dbReference type="AlphaFoldDB" id="A0A1J4RQQ3"/>